<protein>
    <submittedName>
        <fullName evidence="1">Uncharacterized protein</fullName>
    </submittedName>
</protein>
<keyword evidence="2" id="KW-1185">Reference proteome</keyword>
<dbReference type="EMBL" id="CP019367">
    <property type="protein sequence ID" value="ASJ27730.1"/>
    <property type="molecule type" value="Genomic_DNA"/>
</dbReference>
<dbReference type="KEGG" id="btu:BT0_G20"/>
<sequence>MASILSEVNLINIRKSIFNRVKSLIGLKIRKNLNVLKSQIPGRLSDISSIESVESNKGFDISIKVDSSLSEKLDLGEVYTPGFPKPSLARIRAWASYKGLCDVAVPIWLKIKSKGVSEQYTNWTKNLQDKAKGLLK</sequence>
<name>A0ABF7R0A9_BORT9</name>
<dbReference type="Proteomes" id="UP000001205">
    <property type="component" value="Plasmid lpG29"/>
</dbReference>
<reference evidence="1 2" key="1">
    <citation type="submission" date="2017-01" db="EMBL/GenBank/DDBJ databases">
        <title>Reassembled and rearranged: the organization and evolution of antigen-encoding plasmids in two relapsing fever Borrelia species.</title>
        <authorList>
            <person name="Barbour A.G."/>
            <person name="Dai Q."/>
            <person name="Miller S.C."/>
            <person name="Porcella S.F."/>
            <person name="Schwan T.G."/>
            <person name="Lopez J.E."/>
        </authorList>
    </citation>
    <scope>NUCLEOTIDE SEQUENCE [LARGE SCALE GENOMIC DNA]</scope>
    <source>
        <strain evidence="1 2">91E135</strain>
        <plasmid evidence="1 2">lpG29</plasmid>
    </source>
</reference>
<organism evidence="1 2">
    <name type="scientific">Borrelia turicatae (strain 91E135)</name>
    <dbReference type="NCBI Taxonomy" id="314724"/>
    <lineage>
        <taxon>Bacteria</taxon>
        <taxon>Pseudomonadati</taxon>
        <taxon>Spirochaetota</taxon>
        <taxon>Spirochaetia</taxon>
        <taxon>Spirochaetales</taxon>
        <taxon>Borreliaceae</taxon>
        <taxon>Borrelia</taxon>
    </lineage>
</organism>
<accession>A0ABF7R0A9</accession>
<geneLocation type="plasmid" evidence="1 2">
    <name>lpG29</name>
</geneLocation>
<evidence type="ECO:0000313" key="2">
    <source>
        <dbReference type="Proteomes" id="UP000001205"/>
    </source>
</evidence>
<dbReference type="AlphaFoldDB" id="A0ABF7R0A9"/>
<evidence type="ECO:0000313" key="1">
    <source>
        <dbReference type="EMBL" id="ASJ27730.1"/>
    </source>
</evidence>
<gene>
    <name evidence="1" type="ORF">BT0_G20</name>
</gene>
<proteinExistence type="predicted"/>
<keyword evidence="1" id="KW-0614">Plasmid</keyword>